<dbReference type="Pfam" id="PF13561">
    <property type="entry name" value="adh_short_C2"/>
    <property type="match status" value="1"/>
</dbReference>
<dbReference type="InterPro" id="IPR020904">
    <property type="entry name" value="Sc_DH/Rdtase_CS"/>
</dbReference>
<dbReference type="PANTHER" id="PTHR43639">
    <property type="entry name" value="OXIDOREDUCTASE, SHORT-CHAIN DEHYDROGENASE/REDUCTASE FAMILY (AFU_ORTHOLOGUE AFUA_5G02870)"/>
    <property type="match status" value="1"/>
</dbReference>
<dbReference type="SUPFAM" id="SSF51735">
    <property type="entry name" value="NAD(P)-binding Rossmann-fold domains"/>
    <property type="match status" value="1"/>
</dbReference>
<protein>
    <submittedName>
        <fullName evidence="4">SDR family oxidoreductase</fullName>
    </submittedName>
</protein>
<dbReference type="PRINTS" id="PR00081">
    <property type="entry name" value="GDHRDH"/>
</dbReference>
<dbReference type="GO" id="GO:0016491">
    <property type="term" value="F:oxidoreductase activity"/>
    <property type="evidence" value="ECO:0007669"/>
    <property type="project" value="UniProtKB-KW"/>
</dbReference>
<dbReference type="PRINTS" id="PR00080">
    <property type="entry name" value="SDRFAMILY"/>
</dbReference>
<feature type="domain" description="Ketoreductase" evidence="3">
    <location>
        <begin position="6"/>
        <end position="169"/>
    </location>
</feature>
<evidence type="ECO:0000256" key="1">
    <source>
        <dbReference type="ARBA" id="ARBA00006484"/>
    </source>
</evidence>
<reference evidence="4" key="1">
    <citation type="submission" date="2022-08" db="EMBL/GenBank/DDBJ databases">
        <authorList>
            <person name="Tistechok S."/>
            <person name="Samborskyy M."/>
            <person name="Roman I."/>
        </authorList>
    </citation>
    <scope>NUCLEOTIDE SEQUENCE</scope>
    <source>
        <strain evidence="4">DSM 103496</strain>
    </source>
</reference>
<organism evidence="4 5">
    <name type="scientific">Umezawaea endophytica</name>
    <dbReference type="NCBI Taxonomy" id="1654476"/>
    <lineage>
        <taxon>Bacteria</taxon>
        <taxon>Bacillati</taxon>
        <taxon>Actinomycetota</taxon>
        <taxon>Actinomycetes</taxon>
        <taxon>Pseudonocardiales</taxon>
        <taxon>Pseudonocardiaceae</taxon>
        <taxon>Umezawaea</taxon>
    </lineage>
</organism>
<sequence length="232" mass="23653">MSAERRVAVVTGGTGAIGTAIVAALDASGHRTVAIGRTSGDVVCDLSSETATRRAAAEVLERYGRCDVLVHCAGAIDPMPLGDLDAKRWREVQAVNVESALWLAQAFSPGMAGRGFGRVILICSNTAWSPPGAGFLPYVASKGAVLGVMRALAVELGGDGIAVTAVAPGLTDTPIARGVNHDGQFEAVVANQAMKRPLVPEDTAHAVAFLASAGAQALTGQVLVVDGGLVMR</sequence>
<dbReference type="PROSITE" id="PS00061">
    <property type="entry name" value="ADH_SHORT"/>
    <property type="match status" value="1"/>
</dbReference>
<dbReference type="InterPro" id="IPR036291">
    <property type="entry name" value="NAD(P)-bd_dom_sf"/>
</dbReference>
<dbReference type="PANTHER" id="PTHR43639:SF1">
    <property type="entry name" value="SHORT-CHAIN DEHYDROGENASE_REDUCTASE FAMILY PROTEIN"/>
    <property type="match status" value="1"/>
</dbReference>
<dbReference type="Gene3D" id="3.40.50.720">
    <property type="entry name" value="NAD(P)-binding Rossmann-like Domain"/>
    <property type="match status" value="1"/>
</dbReference>
<dbReference type="AlphaFoldDB" id="A0A9X2VL31"/>
<dbReference type="CDD" id="cd05233">
    <property type="entry name" value="SDR_c"/>
    <property type="match status" value="1"/>
</dbReference>
<evidence type="ECO:0000313" key="4">
    <source>
        <dbReference type="EMBL" id="MCS7478027.1"/>
    </source>
</evidence>
<dbReference type="InterPro" id="IPR002347">
    <property type="entry name" value="SDR_fam"/>
</dbReference>
<gene>
    <name evidence="4" type="ORF">NZH93_14285</name>
</gene>
<comment type="similarity">
    <text evidence="1">Belongs to the short-chain dehydrogenases/reductases (SDR) family.</text>
</comment>
<dbReference type="SMART" id="SM00822">
    <property type="entry name" value="PKS_KR"/>
    <property type="match status" value="1"/>
</dbReference>
<dbReference type="RefSeq" id="WP_259623527.1">
    <property type="nucleotide sequence ID" value="NZ_JANYMP010000005.1"/>
</dbReference>
<name>A0A9X2VL31_9PSEU</name>
<comment type="caution">
    <text evidence="4">The sequence shown here is derived from an EMBL/GenBank/DDBJ whole genome shotgun (WGS) entry which is preliminary data.</text>
</comment>
<accession>A0A9X2VL31</accession>
<evidence type="ECO:0000313" key="5">
    <source>
        <dbReference type="Proteomes" id="UP001141259"/>
    </source>
</evidence>
<keyword evidence="5" id="KW-1185">Reference proteome</keyword>
<dbReference type="EMBL" id="JANYMP010000005">
    <property type="protein sequence ID" value="MCS7478027.1"/>
    <property type="molecule type" value="Genomic_DNA"/>
</dbReference>
<dbReference type="FunFam" id="3.40.50.720:FF:000084">
    <property type="entry name" value="Short-chain dehydrogenase reductase"/>
    <property type="match status" value="1"/>
</dbReference>
<proteinExistence type="inferred from homology"/>
<dbReference type="Proteomes" id="UP001141259">
    <property type="component" value="Unassembled WGS sequence"/>
</dbReference>
<evidence type="ECO:0000259" key="3">
    <source>
        <dbReference type="SMART" id="SM00822"/>
    </source>
</evidence>
<evidence type="ECO:0000256" key="2">
    <source>
        <dbReference type="ARBA" id="ARBA00023002"/>
    </source>
</evidence>
<keyword evidence="2" id="KW-0560">Oxidoreductase</keyword>
<dbReference type="InterPro" id="IPR057326">
    <property type="entry name" value="KR_dom"/>
</dbReference>